<evidence type="ECO:0000313" key="2">
    <source>
        <dbReference type="EMBL" id="SDS27571.1"/>
    </source>
</evidence>
<organism evidence="2 3">
    <name type="scientific">Friedmanniella luteola</name>
    <dbReference type="NCBI Taxonomy" id="546871"/>
    <lineage>
        <taxon>Bacteria</taxon>
        <taxon>Bacillati</taxon>
        <taxon>Actinomycetota</taxon>
        <taxon>Actinomycetes</taxon>
        <taxon>Propionibacteriales</taxon>
        <taxon>Nocardioidaceae</taxon>
        <taxon>Friedmanniella</taxon>
    </lineage>
</organism>
<dbReference type="STRING" id="546871.SAMN04488543_1419"/>
<gene>
    <name evidence="2" type="ORF">SAMN04488543_1419</name>
</gene>
<protein>
    <submittedName>
        <fullName evidence="2">Uncharacterized protein</fullName>
    </submittedName>
</protein>
<name>A0A1H1QVM3_9ACTN</name>
<dbReference type="Proteomes" id="UP000199092">
    <property type="component" value="Chromosome I"/>
</dbReference>
<sequence>MPRRVSLPGASELFRPTQAAEPEPAAAPDPATTARPTDRPADPSRGSGRVRHDEKITVYVSSDELVALEQARLTLRAEHGMAVDRGRIVREAIAALLADLQAQGGHSELVRRLSQP</sequence>
<accession>A0A1H1QVM3</accession>
<keyword evidence="3" id="KW-1185">Reference proteome</keyword>
<evidence type="ECO:0000313" key="3">
    <source>
        <dbReference type="Proteomes" id="UP000199092"/>
    </source>
</evidence>
<dbReference type="OrthoDB" id="3825678at2"/>
<proteinExistence type="predicted"/>
<dbReference type="AlphaFoldDB" id="A0A1H1QVM3"/>
<dbReference type="RefSeq" id="WP_091411471.1">
    <property type="nucleotide sequence ID" value="NZ_LT629749.1"/>
</dbReference>
<dbReference type="EMBL" id="LT629749">
    <property type="protein sequence ID" value="SDS27571.1"/>
    <property type="molecule type" value="Genomic_DNA"/>
</dbReference>
<feature type="region of interest" description="Disordered" evidence="1">
    <location>
        <begin position="1"/>
        <end position="53"/>
    </location>
</feature>
<evidence type="ECO:0000256" key="1">
    <source>
        <dbReference type="SAM" id="MobiDB-lite"/>
    </source>
</evidence>
<reference evidence="2 3" key="1">
    <citation type="submission" date="2016-10" db="EMBL/GenBank/DDBJ databases">
        <authorList>
            <person name="de Groot N.N."/>
        </authorList>
    </citation>
    <scope>NUCLEOTIDE SEQUENCE [LARGE SCALE GENOMIC DNA]</scope>
    <source>
        <strain evidence="2 3">DSM 21741</strain>
    </source>
</reference>
<feature type="compositionally biased region" description="Low complexity" evidence="1">
    <location>
        <begin position="15"/>
        <end position="35"/>
    </location>
</feature>